<sequence>MDALSEVFAAVRFSGGVFLDAEFTAPWCVVSQVGPEEFRDQGKMPAHLIAYHYIVAGHLFIRVADAPALEVRAGEIVLLPRNDGHVLGSAPGLRPVVIDDQVQAPTDRAPASLRYGGGGEPTHIVCGYLGCDIPHNPLLSTLPEVLKIGVRDGTGGEWVESSVRHAVEEFAHSGIGSSAVLGKLAELLFVDGVRRYLATLPEGQTGWLAGLRDRMVGRALVLLHTRFAHPWTTEKLAHEVGLSRSAFADRFTSLIGVPPMRYLTNWRLQLAAIRLRESAASTAQLASDVGYESEAAFNRAFKRAFGTTPAAWRKHA</sequence>
<dbReference type="AlphaFoldDB" id="A0A418WUW6"/>
<dbReference type="EMBL" id="QYUN01000003">
    <property type="protein sequence ID" value="RJF96495.1"/>
    <property type="molecule type" value="Genomic_DNA"/>
</dbReference>
<dbReference type="Pfam" id="PF12833">
    <property type="entry name" value="HTH_18"/>
    <property type="match status" value="1"/>
</dbReference>
<dbReference type="Proteomes" id="UP000285190">
    <property type="component" value="Unassembled WGS sequence"/>
</dbReference>
<evidence type="ECO:0000256" key="1">
    <source>
        <dbReference type="ARBA" id="ARBA00023015"/>
    </source>
</evidence>
<keyword evidence="3" id="KW-0804">Transcription</keyword>
<feature type="domain" description="HTH araC/xylS-type" evidence="4">
    <location>
        <begin position="217"/>
        <end position="315"/>
    </location>
</feature>
<protein>
    <submittedName>
        <fullName evidence="5">AraC family transcriptional regulator</fullName>
    </submittedName>
</protein>
<dbReference type="PANTHER" id="PTHR46796">
    <property type="entry name" value="HTH-TYPE TRANSCRIPTIONAL ACTIVATOR RHAS-RELATED"/>
    <property type="match status" value="1"/>
</dbReference>
<name>A0A418WUW6_9BURK</name>
<dbReference type="InterPro" id="IPR018060">
    <property type="entry name" value="HTH_AraC"/>
</dbReference>
<dbReference type="GO" id="GO:0043565">
    <property type="term" value="F:sequence-specific DNA binding"/>
    <property type="evidence" value="ECO:0007669"/>
    <property type="project" value="InterPro"/>
</dbReference>
<dbReference type="OrthoDB" id="9789899at2"/>
<dbReference type="Pfam" id="PF12852">
    <property type="entry name" value="Cupin_6"/>
    <property type="match status" value="1"/>
</dbReference>
<dbReference type="PRINTS" id="PR00032">
    <property type="entry name" value="HTHARAC"/>
</dbReference>
<accession>A0A418WUW6</accession>
<evidence type="ECO:0000259" key="4">
    <source>
        <dbReference type="PROSITE" id="PS01124"/>
    </source>
</evidence>
<dbReference type="SUPFAM" id="SSF46689">
    <property type="entry name" value="Homeodomain-like"/>
    <property type="match status" value="2"/>
</dbReference>
<keyword evidence="6" id="KW-1185">Reference proteome</keyword>
<gene>
    <name evidence="5" type="ORF">D3870_18750</name>
</gene>
<keyword evidence="1" id="KW-0805">Transcription regulation</keyword>
<comment type="caution">
    <text evidence="5">The sequence shown here is derived from an EMBL/GenBank/DDBJ whole genome shotgun (WGS) entry which is preliminary data.</text>
</comment>
<evidence type="ECO:0000313" key="6">
    <source>
        <dbReference type="Proteomes" id="UP000285190"/>
    </source>
</evidence>
<dbReference type="SMART" id="SM00342">
    <property type="entry name" value="HTH_ARAC"/>
    <property type="match status" value="1"/>
</dbReference>
<organism evidence="5 6">
    <name type="scientific">Noviherbaspirillum cavernae</name>
    <dbReference type="NCBI Taxonomy" id="2320862"/>
    <lineage>
        <taxon>Bacteria</taxon>
        <taxon>Pseudomonadati</taxon>
        <taxon>Pseudomonadota</taxon>
        <taxon>Betaproteobacteria</taxon>
        <taxon>Burkholderiales</taxon>
        <taxon>Oxalobacteraceae</taxon>
        <taxon>Noviherbaspirillum</taxon>
    </lineage>
</organism>
<dbReference type="PROSITE" id="PS01124">
    <property type="entry name" value="HTH_ARAC_FAMILY_2"/>
    <property type="match status" value="1"/>
</dbReference>
<dbReference type="InterPro" id="IPR050204">
    <property type="entry name" value="AraC_XylS_family_regulators"/>
</dbReference>
<keyword evidence="2" id="KW-0238">DNA-binding</keyword>
<dbReference type="PANTHER" id="PTHR46796:SF7">
    <property type="entry name" value="ARAC FAMILY TRANSCRIPTIONAL REGULATOR"/>
    <property type="match status" value="1"/>
</dbReference>
<dbReference type="InterPro" id="IPR032783">
    <property type="entry name" value="AraC_lig"/>
</dbReference>
<evidence type="ECO:0000256" key="2">
    <source>
        <dbReference type="ARBA" id="ARBA00023125"/>
    </source>
</evidence>
<dbReference type="RefSeq" id="WP_119742437.1">
    <property type="nucleotide sequence ID" value="NZ_QYUN01000003.1"/>
</dbReference>
<dbReference type="GO" id="GO:0003700">
    <property type="term" value="F:DNA-binding transcription factor activity"/>
    <property type="evidence" value="ECO:0007669"/>
    <property type="project" value="InterPro"/>
</dbReference>
<proteinExistence type="predicted"/>
<dbReference type="InterPro" id="IPR009057">
    <property type="entry name" value="Homeodomain-like_sf"/>
</dbReference>
<reference evidence="5 6" key="1">
    <citation type="submission" date="2018-09" db="EMBL/GenBank/DDBJ databases">
        <authorList>
            <person name="Zhu H."/>
        </authorList>
    </citation>
    <scope>NUCLEOTIDE SEQUENCE [LARGE SCALE GENOMIC DNA]</scope>
    <source>
        <strain evidence="5 6">K2R10-39</strain>
    </source>
</reference>
<dbReference type="Gene3D" id="1.10.10.60">
    <property type="entry name" value="Homeodomain-like"/>
    <property type="match status" value="2"/>
</dbReference>
<evidence type="ECO:0000256" key="3">
    <source>
        <dbReference type="ARBA" id="ARBA00023163"/>
    </source>
</evidence>
<dbReference type="InterPro" id="IPR020449">
    <property type="entry name" value="Tscrpt_reg_AraC-type_HTH"/>
</dbReference>
<evidence type="ECO:0000313" key="5">
    <source>
        <dbReference type="EMBL" id="RJF96495.1"/>
    </source>
</evidence>